<organism evidence="2 3">
    <name type="scientific">Streptomyces antioxidans</name>
    <dbReference type="NCBI Taxonomy" id="1507734"/>
    <lineage>
        <taxon>Bacteria</taxon>
        <taxon>Bacillati</taxon>
        <taxon>Actinomycetota</taxon>
        <taxon>Actinomycetes</taxon>
        <taxon>Kitasatosporales</taxon>
        <taxon>Streptomycetaceae</taxon>
        <taxon>Streptomyces</taxon>
    </lineage>
</organism>
<dbReference type="RefSeq" id="WP_046084929.1">
    <property type="nucleotide sequence ID" value="NZ_LAKD02000002.1"/>
</dbReference>
<sequence>MGLRDRYSSKKEETPANPAMAELGREYANAKRHGDRKTVRRIARQFAEQSNGDTDAASFEHGKNTYEAIPPGYSKPRRGRRH</sequence>
<dbReference type="OrthoDB" id="4257468at2"/>
<name>A0A1V4DCM3_9ACTN</name>
<feature type="region of interest" description="Disordered" evidence="1">
    <location>
        <begin position="1"/>
        <end position="82"/>
    </location>
</feature>
<dbReference type="AlphaFoldDB" id="A0A1V4DCM3"/>
<comment type="caution">
    <text evidence="2">The sequence shown here is derived from an EMBL/GenBank/DDBJ whole genome shotgun (WGS) entry which is preliminary data.</text>
</comment>
<dbReference type="EMBL" id="LAKD02000002">
    <property type="protein sequence ID" value="OPF84286.1"/>
    <property type="molecule type" value="Genomic_DNA"/>
</dbReference>
<proteinExistence type="predicted"/>
<evidence type="ECO:0000256" key="1">
    <source>
        <dbReference type="SAM" id="MobiDB-lite"/>
    </source>
</evidence>
<dbReference type="Proteomes" id="UP000033615">
    <property type="component" value="Unassembled WGS sequence"/>
</dbReference>
<feature type="compositionally biased region" description="Basic and acidic residues" evidence="1">
    <location>
        <begin position="1"/>
        <end position="14"/>
    </location>
</feature>
<accession>A0A1V4DCM3</accession>
<keyword evidence="3" id="KW-1185">Reference proteome</keyword>
<gene>
    <name evidence="2" type="ORF">VT50_0202120</name>
</gene>
<protein>
    <submittedName>
        <fullName evidence="2">Uncharacterized protein</fullName>
    </submittedName>
</protein>
<reference evidence="2" key="1">
    <citation type="submission" date="2016-12" db="EMBL/GenBank/DDBJ databases">
        <title>Genome sequence of Streptomyces antioxidans MUSC 164.</title>
        <authorList>
            <person name="Lee L.-H."/>
            <person name="Ser H.-L."/>
        </authorList>
    </citation>
    <scope>NUCLEOTIDE SEQUENCE [LARGE SCALE GENOMIC DNA]</scope>
    <source>
        <strain evidence="2">MUSC 164</strain>
    </source>
</reference>
<evidence type="ECO:0000313" key="3">
    <source>
        <dbReference type="Proteomes" id="UP000033615"/>
    </source>
</evidence>
<evidence type="ECO:0000313" key="2">
    <source>
        <dbReference type="EMBL" id="OPF84286.1"/>
    </source>
</evidence>
<feature type="compositionally biased region" description="Basic residues" evidence="1">
    <location>
        <begin position="30"/>
        <end position="43"/>
    </location>
</feature>